<dbReference type="GO" id="GO:0055085">
    <property type="term" value="P:transmembrane transport"/>
    <property type="evidence" value="ECO:0007669"/>
    <property type="project" value="InterPro"/>
</dbReference>
<keyword evidence="4 7" id="KW-0812">Transmembrane</keyword>
<accession>A0A5C4SZQ3</accession>
<dbReference type="Gene3D" id="1.10.3720.10">
    <property type="entry name" value="MetI-like"/>
    <property type="match status" value="1"/>
</dbReference>
<dbReference type="CDD" id="cd06261">
    <property type="entry name" value="TM_PBP2"/>
    <property type="match status" value="1"/>
</dbReference>
<feature type="transmembrane region" description="Helical" evidence="7">
    <location>
        <begin position="172"/>
        <end position="198"/>
    </location>
</feature>
<feature type="transmembrane region" description="Helical" evidence="7">
    <location>
        <begin position="321"/>
        <end position="343"/>
    </location>
</feature>
<evidence type="ECO:0000313" key="9">
    <source>
        <dbReference type="EMBL" id="TNJ62254.1"/>
    </source>
</evidence>
<dbReference type="PANTHER" id="PTHR43163">
    <property type="entry name" value="DIPEPTIDE TRANSPORT SYSTEM PERMEASE PROTEIN DPPB-RELATED"/>
    <property type="match status" value="1"/>
</dbReference>
<comment type="caution">
    <text evidence="9">The sequence shown here is derived from an EMBL/GenBank/DDBJ whole genome shotgun (WGS) entry which is preliminary data.</text>
</comment>
<name>A0A5C4SZQ3_9BACL</name>
<dbReference type="AlphaFoldDB" id="A0A5C4SZQ3"/>
<dbReference type="Pfam" id="PF19300">
    <property type="entry name" value="BPD_transp_1_N"/>
    <property type="match status" value="1"/>
</dbReference>
<evidence type="ECO:0000256" key="5">
    <source>
        <dbReference type="ARBA" id="ARBA00022989"/>
    </source>
</evidence>
<evidence type="ECO:0000256" key="2">
    <source>
        <dbReference type="ARBA" id="ARBA00022448"/>
    </source>
</evidence>
<feature type="transmembrane region" description="Helical" evidence="7">
    <location>
        <begin position="38"/>
        <end position="60"/>
    </location>
</feature>
<feature type="transmembrane region" description="Helical" evidence="7">
    <location>
        <begin position="276"/>
        <end position="301"/>
    </location>
</feature>
<evidence type="ECO:0000256" key="3">
    <source>
        <dbReference type="ARBA" id="ARBA00022475"/>
    </source>
</evidence>
<dbReference type="InterPro" id="IPR045621">
    <property type="entry name" value="BPD_transp_1_N"/>
</dbReference>
<dbReference type="OrthoDB" id="24153at2"/>
<dbReference type="Pfam" id="PF00528">
    <property type="entry name" value="BPD_transp_1"/>
    <property type="match status" value="1"/>
</dbReference>
<dbReference type="Proteomes" id="UP000307943">
    <property type="component" value="Unassembled WGS sequence"/>
</dbReference>
<protein>
    <submittedName>
        <fullName evidence="9">ABC transporter permease</fullName>
    </submittedName>
</protein>
<evidence type="ECO:0000256" key="6">
    <source>
        <dbReference type="ARBA" id="ARBA00023136"/>
    </source>
</evidence>
<dbReference type="InterPro" id="IPR000515">
    <property type="entry name" value="MetI-like"/>
</dbReference>
<keyword evidence="6 7" id="KW-0472">Membrane</keyword>
<keyword evidence="2 7" id="KW-0813">Transport</keyword>
<evidence type="ECO:0000313" key="10">
    <source>
        <dbReference type="Proteomes" id="UP000307943"/>
    </source>
</evidence>
<feature type="transmembrane region" description="Helical" evidence="7">
    <location>
        <begin position="130"/>
        <end position="151"/>
    </location>
</feature>
<feature type="domain" description="ABC transmembrane type-1" evidence="8">
    <location>
        <begin position="130"/>
        <end position="344"/>
    </location>
</feature>
<dbReference type="GO" id="GO:0005886">
    <property type="term" value="C:plasma membrane"/>
    <property type="evidence" value="ECO:0007669"/>
    <property type="project" value="UniProtKB-SubCell"/>
</dbReference>
<keyword evidence="3" id="KW-1003">Cell membrane</keyword>
<comment type="similarity">
    <text evidence="7">Belongs to the binding-protein-dependent transport system permease family.</text>
</comment>
<sequence length="355" mass="39211">MEQLITGYFWGKGGFWRLSASESLLFCERRGVIVTKSIVIRLIRVVTLLIGLSILTFSLIHLSPMDPVNAYIGGDSSASPEQIEKFKQYWGVDKSPVEQYFSWAGALLQGNFGTSMLYRSPVIDIIQSRFATSLALMGMAWILSGVFGYMLGMTAAMNRGKAVDKIIKWYSYTLVSTPIFWMGLLLLIVFAVWLRWFPVGLAVPAGVLESDVQLIDRVRHFVLPALTLSILGVANVAMHTREKMIDILNAEYIVFAKARGESKWQIYKNHGLRNSIIPAISLQFAYFGELFGGSMLAEQVFAYPGLGSTLTTAGLKGDLPLMVGIILISSLFVFAGNLIADILSKVVDPRMKGDG</sequence>
<reference evidence="9 10" key="1">
    <citation type="submission" date="2019-05" db="EMBL/GenBank/DDBJ databases">
        <title>We sequenced the genome of Paenibacillus hemerocallicola KCTC 33185 for further insight into its adaptation and study the phylogeny of Paenibacillus.</title>
        <authorList>
            <person name="Narsing Rao M.P."/>
        </authorList>
    </citation>
    <scope>NUCLEOTIDE SEQUENCE [LARGE SCALE GENOMIC DNA]</scope>
    <source>
        <strain evidence="9 10">KCTC 33185</strain>
    </source>
</reference>
<gene>
    <name evidence="9" type="ORF">FE784_31730</name>
</gene>
<keyword evidence="10" id="KW-1185">Reference proteome</keyword>
<keyword evidence="5 7" id="KW-1133">Transmembrane helix</keyword>
<comment type="subcellular location">
    <subcellularLocation>
        <location evidence="1 7">Cell membrane</location>
        <topology evidence="1 7">Multi-pass membrane protein</topology>
    </subcellularLocation>
</comment>
<evidence type="ECO:0000259" key="8">
    <source>
        <dbReference type="PROSITE" id="PS50928"/>
    </source>
</evidence>
<dbReference type="SUPFAM" id="SSF161098">
    <property type="entry name" value="MetI-like"/>
    <property type="match status" value="1"/>
</dbReference>
<evidence type="ECO:0000256" key="7">
    <source>
        <dbReference type="RuleBase" id="RU363032"/>
    </source>
</evidence>
<evidence type="ECO:0000256" key="4">
    <source>
        <dbReference type="ARBA" id="ARBA00022692"/>
    </source>
</evidence>
<dbReference type="PROSITE" id="PS50928">
    <property type="entry name" value="ABC_TM1"/>
    <property type="match status" value="1"/>
</dbReference>
<proteinExistence type="inferred from homology"/>
<organism evidence="9 10">
    <name type="scientific">Paenibacillus hemerocallicola</name>
    <dbReference type="NCBI Taxonomy" id="1172614"/>
    <lineage>
        <taxon>Bacteria</taxon>
        <taxon>Bacillati</taxon>
        <taxon>Bacillota</taxon>
        <taxon>Bacilli</taxon>
        <taxon>Bacillales</taxon>
        <taxon>Paenibacillaceae</taxon>
        <taxon>Paenibacillus</taxon>
    </lineage>
</organism>
<feature type="transmembrane region" description="Helical" evidence="7">
    <location>
        <begin position="218"/>
        <end position="238"/>
    </location>
</feature>
<evidence type="ECO:0000256" key="1">
    <source>
        <dbReference type="ARBA" id="ARBA00004651"/>
    </source>
</evidence>
<dbReference type="EMBL" id="VDCQ01000063">
    <property type="protein sequence ID" value="TNJ62254.1"/>
    <property type="molecule type" value="Genomic_DNA"/>
</dbReference>
<dbReference type="PANTHER" id="PTHR43163:SF6">
    <property type="entry name" value="DIPEPTIDE TRANSPORT SYSTEM PERMEASE PROTEIN DPPB-RELATED"/>
    <property type="match status" value="1"/>
</dbReference>
<dbReference type="InterPro" id="IPR035906">
    <property type="entry name" value="MetI-like_sf"/>
</dbReference>